<reference evidence="1" key="1">
    <citation type="submission" date="2022-01" db="EMBL/GenBank/DDBJ databases">
        <title>Collection of gut derived symbiotic bacterial strains cultured from healthy donors.</title>
        <authorList>
            <person name="Lin H."/>
            <person name="Kohout C."/>
            <person name="Waligurski E."/>
            <person name="Pamer E.G."/>
        </authorList>
    </citation>
    <scope>NUCLEOTIDE SEQUENCE</scope>
    <source>
        <strain evidence="1">DFI.6.55</strain>
    </source>
</reference>
<organism evidence="1 2">
    <name type="scientific">Enterocloster aldenensis</name>
    <dbReference type="NCBI Taxonomy" id="358742"/>
    <lineage>
        <taxon>Bacteria</taxon>
        <taxon>Bacillati</taxon>
        <taxon>Bacillota</taxon>
        <taxon>Clostridia</taxon>
        <taxon>Lachnospirales</taxon>
        <taxon>Lachnospiraceae</taxon>
        <taxon>Enterocloster</taxon>
    </lineage>
</organism>
<dbReference type="AlphaFoldDB" id="A0AAW5BYH3"/>
<name>A0AAW5BYH3_9FIRM</name>
<dbReference type="Proteomes" id="UP001299608">
    <property type="component" value="Unassembled WGS sequence"/>
</dbReference>
<evidence type="ECO:0000313" key="1">
    <source>
        <dbReference type="EMBL" id="MCG4745109.1"/>
    </source>
</evidence>
<evidence type="ECO:0000313" key="2">
    <source>
        <dbReference type="Proteomes" id="UP001299608"/>
    </source>
</evidence>
<dbReference type="EMBL" id="JAKNGE010000007">
    <property type="protein sequence ID" value="MCG4745109.1"/>
    <property type="molecule type" value="Genomic_DNA"/>
</dbReference>
<dbReference type="RefSeq" id="WP_173906176.1">
    <property type="nucleotide sequence ID" value="NZ_JAAITT010000035.1"/>
</dbReference>
<accession>A0AAW5BYH3</accession>
<gene>
    <name evidence="1" type="ORF">L0N08_06780</name>
</gene>
<proteinExistence type="predicted"/>
<comment type="caution">
    <text evidence="1">The sequence shown here is derived from an EMBL/GenBank/DDBJ whole genome shotgun (WGS) entry which is preliminary data.</text>
</comment>
<protein>
    <submittedName>
        <fullName evidence="1">Uncharacterized protein</fullName>
    </submittedName>
</protein>
<sequence length="72" mass="8266">MGPGILRRFYPDFLQIRAKGLLHVHDVRGLDYVYVGGIDGCDDLNQTAQASIKAYYERQGLLYDIHRELKGR</sequence>